<evidence type="ECO:0000256" key="3">
    <source>
        <dbReference type="ARBA" id="ARBA00022670"/>
    </source>
</evidence>
<evidence type="ECO:0000256" key="6">
    <source>
        <dbReference type="ARBA" id="ARBA00022824"/>
    </source>
</evidence>
<comment type="similarity">
    <text evidence="2">Belongs to the peptidase U48 family.</text>
</comment>
<dbReference type="Pfam" id="PF02517">
    <property type="entry name" value="Rce1-like"/>
    <property type="match status" value="1"/>
</dbReference>
<feature type="domain" description="CAAX prenyl protease 2/Lysostaphin resistance protein A-like" evidence="14">
    <location>
        <begin position="139"/>
        <end position="242"/>
    </location>
</feature>
<dbReference type="AlphaFoldDB" id="A7SVJ9"/>
<comment type="subcellular location">
    <subcellularLocation>
        <location evidence="1">Endoplasmic reticulum membrane</location>
        <topology evidence="1">Multi-pass membrane protein</topology>
    </subcellularLocation>
</comment>
<dbReference type="GO" id="GO:0071586">
    <property type="term" value="P:CAAX-box protein processing"/>
    <property type="evidence" value="ECO:0000318"/>
    <property type="project" value="GO_Central"/>
</dbReference>
<name>A7SVJ9_NEMVE</name>
<dbReference type="InParanoid" id="A7SVJ9"/>
<proteinExistence type="inferred from homology"/>
<evidence type="ECO:0000256" key="9">
    <source>
        <dbReference type="ARBA" id="ARBA00032607"/>
    </source>
</evidence>
<dbReference type="OrthoDB" id="271604at2759"/>
<evidence type="ECO:0000256" key="7">
    <source>
        <dbReference type="ARBA" id="ARBA00022989"/>
    </source>
</evidence>
<dbReference type="Proteomes" id="UP000001593">
    <property type="component" value="Unassembled WGS sequence"/>
</dbReference>
<evidence type="ECO:0000256" key="11">
    <source>
        <dbReference type="ARBA" id="ARBA00049729"/>
    </source>
</evidence>
<dbReference type="GO" id="GO:0004222">
    <property type="term" value="F:metalloendopeptidase activity"/>
    <property type="evidence" value="ECO:0000318"/>
    <property type="project" value="GO_Central"/>
</dbReference>
<evidence type="ECO:0000259" key="14">
    <source>
        <dbReference type="Pfam" id="PF02517"/>
    </source>
</evidence>
<evidence type="ECO:0000256" key="10">
    <source>
        <dbReference type="ARBA" id="ARBA00047280"/>
    </source>
</evidence>
<feature type="transmembrane region" description="Helical" evidence="13">
    <location>
        <begin position="16"/>
        <end position="36"/>
    </location>
</feature>
<reference evidence="15 16" key="1">
    <citation type="journal article" date="2007" name="Science">
        <title>Sea anemone genome reveals ancestral eumetazoan gene repertoire and genomic organization.</title>
        <authorList>
            <person name="Putnam N.H."/>
            <person name="Srivastava M."/>
            <person name="Hellsten U."/>
            <person name="Dirks B."/>
            <person name="Chapman J."/>
            <person name="Salamov A."/>
            <person name="Terry A."/>
            <person name="Shapiro H."/>
            <person name="Lindquist E."/>
            <person name="Kapitonov V.V."/>
            <person name="Jurka J."/>
            <person name="Genikhovich G."/>
            <person name="Grigoriev I.V."/>
            <person name="Lucas S.M."/>
            <person name="Steele R.E."/>
            <person name="Finnerty J.R."/>
            <person name="Technau U."/>
            <person name="Martindale M.Q."/>
            <person name="Rokhsar D.S."/>
        </authorList>
    </citation>
    <scope>NUCLEOTIDE SEQUENCE [LARGE SCALE GENOMIC DNA]</scope>
    <source>
        <strain evidence="16">CH2 X CH6</strain>
    </source>
</reference>
<feature type="transmembrane region" description="Helical" evidence="13">
    <location>
        <begin position="56"/>
        <end position="73"/>
    </location>
</feature>
<dbReference type="eggNOG" id="KOG4130">
    <property type="taxonomic scope" value="Eukaryota"/>
</dbReference>
<dbReference type="EMBL" id="DS469838">
    <property type="protein sequence ID" value="EDO32261.1"/>
    <property type="molecule type" value="Genomic_DNA"/>
</dbReference>
<organism evidence="15 16">
    <name type="scientific">Nematostella vectensis</name>
    <name type="common">Starlet sea anemone</name>
    <dbReference type="NCBI Taxonomy" id="45351"/>
    <lineage>
        <taxon>Eukaryota</taxon>
        <taxon>Metazoa</taxon>
        <taxon>Cnidaria</taxon>
        <taxon>Anthozoa</taxon>
        <taxon>Hexacorallia</taxon>
        <taxon>Actiniaria</taxon>
        <taxon>Edwardsiidae</taxon>
        <taxon>Nematostella</taxon>
    </lineage>
</organism>
<dbReference type="InterPro" id="IPR003675">
    <property type="entry name" value="Rce1/LyrA-like_dom"/>
</dbReference>
<evidence type="ECO:0000256" key="12">
    <source>
        <dbReference type="ARBA" id="ARBA00049763"/>
    </source>
</evidence>
<dbReference type="EC" id="3.4.26.1" evidence="11"/>
<keyword evidence="16" id="KW-1185">Reference proteome</keyword>
<dbReference type="PhylomeDB" id="A7SVJ9"/>
<protein>
    <recommendedName>
        <fullName evidence="12">CAAX prenyl protease 2</fullName>
        <ecNumber evidence="11">3.4.26.1</ecNumber>
    </recommendedName>
    <alternativeName>
        <fullName evidence="9">Farnesylated proteins-converting enzyme 2</fullName>
    </alternativeName>
</protein>
<dbReference type="PANTHER" id="PTHR13046">
    <property type="entry name" value="PROTEASE U48 CAAX PRENYL PROTEASE RCE1"/>
    <property type="match status" value="1"/>
</dbReference>
<keyword evidence="7 13" id="KW-1133">Transmembrane helix</keyword>
<keyword evidence="3" id="KW-0645">Protease</keyword>
<evidence type="ECO:0000256" key="2">
    <source>
        <dbReference type="ARBA" id="ARBA00006897"/>
    </source>
</evidence>
<dbReference type="InterPro" id="IPR039731">
    <property type="entry name" value="Rce1"/>
</dbReference>
<evidence type="ECO:0000256" key="4">
    <source>
        <dbReference type="ARBA" id="ARBA00022692"/>
    </source>
</evidence>
<evidence type="ECO:0000313" key="15">
    <source>
        <dbReference type="EMBL" id="EDO32261.1"/>
    </source>
</evidence>
<dbReference type="STRING" id="45351.A7SVJ9"/>
<feature type="transmembrane region" description="Helical" evidence="13">
    <location>
        <begin position="168"/>
        <end position="188"/>
    </location>
</feature>
<keyword evidence="4 13" id="KW-0812">Transmembrane</keyword>
<comment type="catalytic activity">
    <reaction evidence="10">
        <text>Hydrolyzes the peptide bond -P2-(S-farnesyl or geranylgeranyl)C-P1'-P2'-P3'-COOH where P1' and P2' are amino acids with aliphatic sidechains and P3' is any C-terminal residue.</text>
        <dbReference type="EC" id="3.4.26.1"/>
    </reaction>
</comment>
<dbReference type="PANTHER" id="PTHR13046:SF0">
    <property type="entry name" value="CAAX PRENYL PROTEASE 2"/>
    <property type="match status" value="1"/>
</dbReference>
<sequence>MAANLEFRVSFESVSLSRGSFACLVLAVVYVISLYIKKSPLPRNHSKTVKQRFRRVAFVSLLSPFYVWMWSDPVPGTEVHSLWTFLGLHMNNIIFATFLPLLLTMILFLGPLALAFSLGTLCHAEDNLKTPSSWMDIKTLRNYVVAPLTEEFVYRACMLPLLVPSYGVNLSVFVCPLLFGVAHVHHAIEKLEANVEKPKSILMETLFQSFYTTVFGAYSAFLFLRTGHLSGPVICHSFCNYMGFPAFEEIPRSKHPIAIAALFVIGLVLFLLLLEPLTRPTLYQSIYYS</sequence>
<gene>
    <name evidence="15" type="ORF">NEMVEDRAFT_v1g218131</name>
</gene>
<evidence type="ECO:0000256" key="8">
    <source>
        <dbReference type="ARBA" id="ARBA00023136"/>
    </source>
</evidence>
<feature type="transmembrane region" description="Helical" evidence="13">
    <location>
        <begin position="200"/>
        <end position="224"/>
    </location>
</feature>
<evidence type="ECO:0000256" key="5">
    <source>
        <dbReference type="ARBA" id="ARBA00022801"/>
    </source>
</evidence>
<feature type="transmembrane region" description="Helical" evidence="13">
    <location>
        <begin position="257"/>
        <end position="274"/>
    </location>
</feature>
<feature type="transmembrane region" description="Helical" evidence="13">
    <location>
        <begin position="93"/>
        <end position="122"/>
    </location>
</feature>
<dbReference type="GO" id="GO:0005789">
    <property type="term" value="C:endoplasmic reticulum membrane"/>
    <property type="evidence" value="ECO:0000318"/>
    <property type="project" value="GO_Central"/>
</dbReference>
<dbReference type="HOGENOM" id="CLU_049909_3_0_1"/>
<evidence type="ECO:0000256" key="1">
    <source>
        <dbReference type="ARBA" id="ARBA00004477"/>
    </source>
</evidence>
<dbReference type="MEROPS" id="G05.002"/>
<keyword evidence="6" id="KW-0256">Endoplasmic reticulum</keyword>
<accession>A7SVJ9</accession>
<evidence type="ECO:0000313" key="16">
    <source>
        <dbReference type="Proteomes" id="UP000001593"/>
    </source>
</evidence>
<keyword evidence="8 13" id="KW-0472">Membrane</keyword>
<dbReference type="KEGG" id="nve:5503266"/>
<dbReference type="OMA" id="VIFLCPI"/>
<evidence type="ECO:0000256" key="13">
    <source>
        <dbReference type="SAM" id="Phobius"/>
    </source>
</evidence>
<keyword evidence="5" id="KW-0378">Hydrolase</keyword>